<organism evidence="2 3">
    <name type="scientific">Pseudolabrys taiwanensis</name>
    <dbReference type="NCBI Taxonomy" id="331696"/>
    <lineage>
        <taxon>Bacteria</taxon>
        <taxon>Pseudomonadati</taxon>
        <taxon>Pseudomonadota</taxon>
        <taxon>Alphaproteobacteria</taxon>
        <taxon>Hyphomicrobiales</taxon>
        <taxon>Xanthobacteraceae</taxon>
        <taxon>Pseudolabrys</taxon>
    </lineage>
</organism>
<dbReference type="AlphaFoldDB" id="A0A345ZRJ1"/>
<dbReference type="EMBL" id="CP031417">
    <property type="protein sequence ID" value="AXK79538.1"/>
    <property type="molecule type" value="Genomic_DNA"/>
</dbReference>
<keyword evidence="3" id="KW-1185">Reference proteome</keyword>
<dbReference type="KEGG" id="ptaw:DW352_02785"/>
<accession>A0A345ZRJ1</accession>
<evidence type="ECO:0000313" key="2">
    <source>
        <dbReference type="EMBL" id="AXK79538.1"/>
    </source>
</evidence>
<evidence type="ECO:0000256" key="1">
    <source>
        <dbReference type="SAM" id="MobiDB-lite"/>
    </source>
</evidence>
<protein>
    <submittedName>
        <fullName evidence="2">Uncharacterized protein</fullName>
    </submittedName>
</protein>
<feature type="region of interest" description="Disordered" evidence="1">
    <location>
        <begin position="1"/>
        <end position="20"/>
    </location>
</feature>
<reference evidence="2 3" key="1">
    <citation type="submission" date="2018-07" db="EMBL/GenBank/DDBJ databases">
        <authorList>
            <person name="Quirk P.G."/>
            <person name="Krulwich T.A."/>
        </authorList>
    </citation>
    <scope>NUCLEOTIDE SEQUENCE [LARGE SCALE GENOMIC DNA]</scope>
    <source>
        <strain evidence="2 3">CC-BB4</strain>
    </source>
</reference>
<evidence type="ECO:0000313" key="3">
    <source>
        <dbReference type="Proteomes" id="UP000254889"/>
    </source>
</evidence>
<sequence length="96" mass="10755">MLPPMLLPARPQPAYTHTVHPGAGMARETVEYVREHLIELERMVRDDGHHPLAALINLAVMETEEILKFQRAPELVTALLRHNPAAVLPFPPGKKP</sequence>
<gene>
    <name evidence="2" type="ORF">DW352_02785</name>
</gene>
<proteinExistence type="predicted"/>
<name>A0A345ZRJ1_9HYPH</name>
<dbReference type="Proteomes" id="UP000254889">
    <property type="component" value="Chromosome"/>
</dbReference>